<dbReference type="SUPFAM" id="SSF49998">
    <property type="entry name" value="Amine oxidase catalytic domain"/>
    <property type="match status" value="1"/>
</dbReference>
<dbReference type="GO" id="GO:0005507">
    <property type="term" value="F:copper ion binding"/>
    <property type="evidence" value="ECO:0007669"/>
    <property type="project" value="InterPro"/>
</dbReference>
<dbReference type="InterPro" id="IPR036460">
    <property type="entry name" value="Cu_amine_oxidase_C_sf"/>
</dbReference>
<gene>
    <name evidence="2" type="ordered locus">Rcas_0502</name>
</gene>
<dbReference type="AlphaFoldDB" id="A7NGN9"/>
<name>A7NGN9_ROSCS</name>
<dbReference type="GO" id="GO:0009308">
    <property type="term" value="P:amine metabolic process"/>
    <property type="evidence" value="ECO:0007669"/>
    <property type="project" value="InterPro"/>
</dbReference>
<sequence>MRRMVSTLVFLLLVACSQPAVSPSPPPAPARTPVVRPITPPADPGRLALRATPSPDAAPLLAERLAQVERALVRAEPLMALEGLDTAQQTAWQLAIADERVRQALVTADGRMVRSEVFGVYPLGPADDALAGAECQNRACYRVELYDYARNRTVIAIVEPQAQRVYRVAALDDTQPTVVPRHLLDLAAQIALASPDVRKELDLPPDQSMIQQPQMKVQFQATACERSRRLCTAPIFVWGDRALWVIVDLVDYTIIGLRWTDLGASSRRPVTEQRLQDDVVTARFCDQKTDLRRSGWSLRYLLTSTDGLRIEDVRFNETPVLRSAKLVDVHISYSQQEGFGYSDALGCPAFSAAAVVAWDGPQIEAIRSANGVEGFALVQRFRSEFWPTPCNYAYRQRYEFYQDGSFRIVFVSEGRGCGNDGMYRPVMRIAMADDQYTFSEWDGAGWRDWTTEGWQVQRDTTLYTPEGFQYRIVNGARRGWHIAPGRGQFGDGGRGDYAYLYAVRGDADRDEGESDLPTLGDCCNTDERQGPERFLTPPESLERAPLVIWYVPQLKNSDTPGAEYCWADSVLNDGVFVPRIWPCAAGPLFVPVGGE</sequence>
<dbReference type="OrthoDB" id="1488570at2"/>
<dbReference type="GO" id="GO:0008131">
    <property type="term" value="F:primary methylamine oxidase activity"/>
    <property type="evidence" value="ECO:0007669"/>
    <property type="project" value="InterPro"/>
</dbReference>
<dbReference type="HOGENOM" id="CLU_487325_0_0_0"/>
<dbReference type="Proteomes" id="UP000000263">
    <property type="component" value="Chromosome"/>
</dbReference>
<dbReference type="GO" id="GO:0048038">
    <property type="term" value="F:quinone binding"/>
    <property type="evidence" value="ECO:0007669"/>
    <property type="project" value="InterPro"/>
</dbReference>
<organism evidence="2 3">
    <name type="scientific">Roseiflexus castenholzii (strain DSM 13941 / HLO8)</name>
    <dbReference type="NCBI Taxonomy" id="383372"/>
    <lineage>
        <taxon>Bacteria</taxon>
        <taxon>Bacillati</taxon>
        <taxon>Chloroflexota</taxon>
        <taxon>Chloroflexia</taxon>
        <taxon>Chloroflexales</taxon>
        <taxon>Roseiflexineae</taxon>
        <taxon>Roseiflexaceae</taxon>
        <taxon>Roseiflexus</taxon>
    </lineage>
</organism>
<evidence type="ECO:0008006" key="4">
    <source>
        <dbReference type="Google" id="ProtNLM"/>
    </source>
</evidence>
<protein>
    <recommendedName>
        <fullName evidence="4">Lipoprotein</fullName>
    </recommendedName>
</protein>
<proteinExistence type="predicted"/>
<evidence type="ECO:0000313" key="3">
    <source>
        <dbReference type="Proteomes" id="UP000000263"/>
    </source>
</evidence>
<dbReference type="EMBL" id="CP000804">
    <property type="protein sequence ID" value="ABU56632.1"/>
    <property type="molecule type" value="Genomic_DNA"/>
</dbReference>
<feature type="chain" id="PRO_5002713095" description="Lipoprotein" evidence="1">
    <location>
        <begin position="23"/>
        <end position="595"/>
    </location>
</feature>
<accession>A7NGN9</accession>
<dbReference type="PROSITE" id="PS51257">
    <property type="entry name" value="PROKAR_LIPOPROTEIN"/>
    <property type="match status" value="1"/>
</dbReference>
<dbReference type="KEGG" id="rca:Rcas_0502"/>
<dbReference type="eggNOG" id="ENOG502Z8Z4">
    <property type="taxonomic scope" value="Bacteria"/>
</dbReference>
<keyword evidence="3" id="KW-1185">Reference proteome</keyword>
<reference evidence="2 3" key="1">
    <citation type="submission" date="2007-08" db="EMBL/GenBank/DDBJ databases">
        <title>Complete sequence of Roseiflexus castenholzii DSM 13941.</title>
        <authorList>
            <consortium name="US DOE Joint Genome Institute"/>
            <person name="Copeland A."/>
            <person name="Lucas S."/>
            <person name="Lapidus A."/>
            <person name="Barry K."/>
            <person name="Glavina del Rio T."/>
            <person name="Dalin E."/>
            <person name="Tice H."/>
            <person name="Pitluck S."/>
            <person name="Thompson L.S."/>
            <person name="Brettin T."/>
            <person name="Bruce D."/>
            <person name="Detter J.C."/>
            <person name="Han C."/>
            <person name="Tapia R."/>
            <person name="Schmutz J."/>
            <person name="Larimer F."/>
            <person name="Land M."/>
            <person name="Hauser L."/>
            <person name="Kyrpides N."/>
            <person name="Mikhailova N."/>
            <person name="Bryant D.A."/>
            <person name="Hanada S."/>
            <person name="Tsukatani Y."/>
            <person name="Richardson P."/>
        </authorList>
    </citation>
    <scope>NUCLEOTIDE SEQUENCE [LARGE SCALE GENOMIC DNA]</scope>
    <source>
        <strain evidence="3">DSM 13941 / HLO8</strain>
    </source>
</reference>
<keyword evidence="1" id="KW-0732">Signal</keyword>
<evidence type="ECO:0000256" key="1">
    <source>
        <dbReference type="SAM" id="SignalP"/>
    </source>
</evidence>
<feature type="signal peptide" evidence="1">
    <location>
        <begin position="1"/>
        <end position="22"/>
    </location>
</feature>
<evidence type="ECO:0000313" key="2">
    <source>
        <dbReference type="EMBL" id="ABU56632.1"/>
    </source>
</evidence>